<evidence type="ECO:0000313" key="6">
    <source>
        <dbReference type="EMBL" id="MCU6796443.1"/>
    </source>
</evidence>
<dbReference type="RefSeq" id="WP_262687264.1">
    <property type="nucleotide sequence ID" value="NZ_JAOQIO010000103.1"/>
</dbReference>
<keyword evidence="2" id="KW-0808">Transferase</keyword>
<dbReference type="InterPro" id="IPR029063">
    <property type="entry name" value="SAM-dependent_MTases_sf"/>
</dbReference>
<dbReference type="EMBL" id="JAOQIO010000103">
    <property type="protein sequence ID" value="MCU6796443.1"/>
    <property type="molecule type" value="Genomic_DNA"/>
</dbReference>
<evidence type="ECO:0000256" key="1">
    <source>
        <dbReference type="ARBA" id="ARBA00022603"/>
    </source>
</evidence>
<comment type="caution">
    <text evidence="6">The sequence shown here is derived from an EMBL/GenBank/DDBJ whole genome shotgun (WGS) entry which is preliminary data.</text>
</comment>
<dbReference type="InterPro" id="IPR002295">
    <property type="entry name" value="N4/N6-MTase_EcoPI_Mod-like"/>
</dbReference>
<protein>
    <submittedName>
        <fullName evidence="6">DNA methyltransferase</fullName>
    </submittedName>
</protein>
<dbReference type="Gene3D" id="3.40.50.150">
    <property type="entry name" value="Vaccinia Virus protein VP39"/>
    <property type="match status" value="1"/>
</dbReference>
<feature type="domain" description="DNA methylase N-4/N-6" evidence="5">
    <location>
        <begin position="36"/>
        <end position="246"/>
    </location>
</feature>
<dbReference type="Pfam" id="PF01555">
    <property type="entry name" value="N6_N4_Mtase"/>
    <property type="match status" value="1"/>
</dbReference>
<keyword evidence="4" id="KW-0680">Restriction system</keyword>
<dbReference type="SUPFAM" id="SSF53335">
    <property type="entry name" value="S-adenosyl-L-methionine-dependent methyltransferases"/>
    <property type="match status" value="1"/>
</dbReference>
<sequence>MHVVPKELSPERVLFRGDNLYIMEQLVKDGYKGKFDLIYFDGPFNSGMIFSMPNDKLGVNLINPWDELAGVRHYLDSQLFMKDYLKRIQLARELLSETGLFVLQIYQKEGHYVKVMLDQEFGRHNFLAEIIWKMENNPRPFHSQFGLSHECLFVYSQTNNYLKKDGLLVPSVWDDIGIYETLGDENTFYPSQKPEKLMERIIEMSTEERALIGDFYCGSGSFLIAAEKLNRRWIASDNSQLAIKVTKERLAGIGIAVEEHLVVDHFDNSLVHSDTYNKQSNIPFSLFELKELHTAIGDKVKNINAIKFSSDIDLFTDASITFNYTMPLIDDKGISEQEVVLVPRPKPRLGNDGIYLDVQDPYRWILYQIQHVEFDKNTNQYLFDWDALQLRIQQLIDSIGNQWIDEIQHGAEYTIIKDVFGNYYSI</sequence>
<evidence type="ECO:0000256" key="3">
    <source>
        <dbReference type="ARBA" id="ARBA00022691"/>
    </source>
</evidence>
<dbReference type="Proteomes" id="UP001652445">
    <property type="component" value="Unassembled WGS sequence"/>
</dbReference>
<dbReference type="GO" id="GO:0008168">
    <property type="term" value="F:methyltransferase activity"/>
    <property type="evidence" value="ECO:0007669"/>
    <property type="project" value="UniProtKB-KW"/>
</dbReference>
<organism evidence="6 7">
    <name type="scientific">Paenibacillus baimaensis</name>
    <dbReference type="NCBI Taxonomy" id="2982185"/>
    <lineage>
        <taxon>Bacteria</taxon>
        <taxon>Bacillati</taxon>
        <taxon>Bacillota</taxon>
        <taxon>Bacilli</taxon>
        <taxon>Bacillales</taxon>
        <taxon>Paenibacillaceae</taxon>
        <taxon>Paenibacillus</taxon>
    </lineage>
</organism>
<reference evidence="6 7" key="1">
    <citation type="submission" date="2022-09" db="EMBL/GenBank/DDBJ databases">
        <authorList>
            <person name="Han X.L."/>
            <person name="Wang Q."/>
            <person name="Lu T."/>
        </authorList>
    </citation>
    <scope>NUCLEOTIDE SEQUENCE [LARGE SCALE GENOMIC DNA]</scope>
    <source>
        <strain evidence="6 7">WQ 127069</strain>
    </source>
</reference>
<name>A0ABT2UP70_9BACL</name>
<evidence type="ECO:0000313" key="7">
    <source>
        <dbReference type="Proteomes" id="UP001652445"/>
    </source>
</evidence>
<evidence type="ECO:0000256" key="4">
    <source>
        <dbReference type="ARBA" id="ARBA00022747"/>
    </source>
</evidence>
<dbReference type="InterPro" id="IPR002941">
    <property type="entry name" value="DNA_methylase_N4/N6"/>
</dbReference>
<dbReference type="PRINTS" id="PR00506">
    <property type="entry name" value="D21N6MTFRASE"/>
</dbReference>
<evidence type="ECO:0000256" key="2">
    <source>
        <dbReference type="ARBA" id="ARBA00022679"/>
    </source>
</evidence>
<dbReference type="GO" id="GO:0032259">
    <property type="term" value="P:methylation"/>
    <property type="evidence" value="ECO:0007669"/>
    <property type="project" value="UniProtKB-KW"/>
</dbReference>
<gene>
    <name evidence="6" type="ORF">OB236_30395</name>
</gene>
<proteinExistence type="predicted"/>
<evidence type="ECO:0000259" key="5">
    <source>
        <dbReference type="Pfam" id="PF01555"/>
    </source>
</evidence>
<accession>A0ABT2UP70</accession>
<keyword evidence="1 6" id="KW-0489">Methyltransferase</keyword>
<keyword evidence="7" id="KW-1185">Reference proteome</keyword>
<keyword evidence="3" id="KW-0949">S-adenosyl-L-methionine</keyword>